<reference evidence="11" key="1">
    <citation type="submission" date="2015-12" db="EMBL/GenBank/DDBJ databases">
        <authorList>
            <person name="Nair G.R."/>
            <person name="Kaur G."/>
            <person name="Mayilraj S."/>
        </authorList>
    </citation>
    <scope>NUCLEOTIDE SEQUENCE [LARGE SCALE GENOMIC DNA]</scope>
    <source>
        <strain evidence="11">CD08_7</strain>
    </source>
</reference>
<evidence type="ECO:0000256" key="5">
    <source>
        <dbReference type="ARBA" id="ARBA00022741"/>
    </source>
</evidence>
<dbReference type="PROSITE" id="PS00902">
    <property type="entry name" value="GLUTAMATE_5_KINASE"/>
    <property type="match status" value="1"/>
</dbReference>
<feature type="binding site" evidence="8">
    <location>
        <begin position="185"/>
        <end position="186"/>
    </location>
    <ligand>
        <name>ATP</name>
        <dbReference type="ChEBI" id="CHEBI:30616"/>
    </ligand>
</feature>
<evidence type="ECO:0000256" key="7">
    <source>
        <dbReference type="ARBA" id="ARBA00022840"/>
    </source>
</evidence>
<dbReference type="InterPro" id="IPR002478">
    <property type="entry name" value="PUA"/>
</dbReference>
<dbReference type="InterPro" id="IPR011529">
    <property type="entry name" value="Glu_5kinase"/>
</dbReference>
<dbReference type="InterPro" id="IPR036974">
    <property type="entry name" value="PUA_sf"/>
</dbReference>
<keyword evidence="2 8" id="KW-0028">Amino-acid biosynthesis</keyword>
<dbReference type="GO" id="GO:0003723">
    <property type="term" value="F:RNA binding"/>
    <property type="evidence" value="ECO:0007669"/>
    <property type="project" value="InterPro"/>
</dbReference>
<evidence type="ECO:0000256" key="8">
    <source>
        <dbReference type="HAMAP-Rule" id="MF_00456"/>
    </source>
</evidence>
<dbReference type="GO" id="GO:0005524">
    <property type="term" value="F:ATP binding"/>
    <property type="evidence" value="ECO:0007669"/>
    <property type="project" value="UniProtKB-KW"/>
</dbReference>
<dbReference type="Gene3D" id="2.30.130.10">
    <property type="entry name" value="PUA domain"/>
    <property type="match status" value="1"/>
</dbReference>
<dbReference type="PANTHER" id="PTHR43654">
    <property type="entry name" value="GLUTAMATE 5-KINASE"/>
    <property type="match status" value="1"/>
</dbReference>
<keyword evidence="3 8" id="KW-0641">Proline biosynthesis</keyword>
<evidence type="ECO:0000256" key="3">
    <source>
        <dbReference type="ARBA" id="ARBA00022650"/>
    </source>
</evidence>
<dbReference type="Proteomes" id="UP000054023">
    <property type="component" value="Unassembled WGS sequence"/>
</dbReference>
<dbReference type="NCBIfam" id="TIGR01027">
    <property type="entry name" value="proB"/>
    <property type="match status" value="1"/>
</dbReference>
<dbReference type="GO" id="GO:0005829">
    <property type="term" value="C:cytosol"/>
    <property type="evidence" value="ECO:0007669"/>
    <property type="project" value="TreeGrafter"/>
</dbReference>
<dbReference type="HAMAP" id="MF_00456">
    <property type="entry name" value="ProB"/>
    <property type="match status" value="1"/>
</dbReference>
<accession>A0A0W8IDH1</accession>
<dbReference type="RefSeq" id="WP_058889209.1">
    <property type="nucleotide sequence ID" value="NZ_LQBM01000004.1"/>
</dbReference>
<dbReference type="GO" id="GO:0055129">
    <property type="term" value="P:L-proline biosynthetic process"/>
    <property type="evidence" value="ECO:0007669"/>
    <property type="project" value="UniProtKB-UniRule"/>
</dbReference>
<dbReference type="EMBL" id="LQBM01000004">
    <property type="protein sequence ID" value="KUG57976.1"/>
    <property type="molecule type" value="Genomic_DNA"/>
</dbReference>
<dbReference type="PROSITE" id="PS50890">
    <property type="entry name" value="PUA"/>
    <property type="match status" value="1"/>
</dbReference>
<keyword evidence="6 8" id="KW-0418">Kinase</keyword>
<keyword evidence="7 8" id="KW-0067">ATP-binding</keyword>
<dbReference type="Pfam" id="PF00696">
    <property type="entry name" value="AA_kinase"/>
    <property type="match status" value="1"/>
</dbReference>
<dbReference type="CDD" id="cd21157">
    <property type="entry name" value="PUA_G5K"/>
    <property type="match status" value="1"/>
</dbReference>
<feature type="binding site" evidence="8">
    <location>
        <position position="153"/>
    </location>
    <ligand>
        <name>substrate</name>
    </ligand>
</feature>
<keyword evidence="1 8" id="KW-0963">Cytoplasm</keyword>
<feature type="domain" description="PUA" evidence="9">
    <location>
        <begin position="289"/>
        <end position="372"/>
    </location>
</feature>
<dbReference type="InterPro" id="IPR019797">
    <property type="entry name" value="Glutamate_5-kinase_CS"/>
</dbReference>
<proteinExistence type="inferred from homology"/>
<evidence type="ECO:0000256" key="2">
    <source>
        <dbReference type="ARBA" id="ARBA00022605"/>
    </source>
</evidence>
<dbReference type="UniPathway" id="UPA00098">
    <property type="reaction ID" value="UER00359"/>
</dbReference>
<comment type="caution">
    <text evidence="10">The sequence shown here is derived from an EMBL/GenBank/DDBJ whole genome shotgun (WGS) entry which is preliminary data.</text>
</comment>
<sequence>MSTPRLTESMVASRGDLVDARRVVVKIGSSSLTTLDGGISVDALNRLVADLQVLRGRGTEVVLVSSGAIAAGLAPLGLGTRPADLATQQAAAAVGQGLLLAHYTRAFAQYQTTVSQVLLTVEDLMRRTQYTNALRTLEKLLSLGAVPVVNENDAVATHEIRFGDNDRLAALTANLLRADALILLSDVDALYDGPPDQGGAPVAHVSGPEDLTGVTLGRRGKAGVGTGGMVTKVEAAQIVASSGIPALLTSAPNARRLFHGEQVGTFFEARGRRRGARSAWIAHLAHPKGRLSIDDGAVAAVVEGRRSLLPAGILSLSGDFEASDPVEITDRSGAVRARGLVGYSSTELPQMLGRSTAELGTELGPEYERAVIHADDIVRIETRL</sequence>
<dbReference type="Pfam" id="PF01472">
    <property type="entry name" value="PUA"/>
    <property type="match status" value="1"/>
</dbReference>
<evidence type="ECO:0000259" key="9">
    <source>
        <dbReference type="SMART" id="SM00359"/>
    </source>
</evidence>
<feature type="binding site" evidence="8">
    <location>
        <begin position="226"/>
        <end position="232"/>
    </location>
    <ligand>
        <name>ATP</name>
        <dbReference type="ChEBI" id="CHEBI:30616"/>
    </ligand>
</feature>
<comment type="function">
    <text evidence="8">Catalyzes the transfer of a phosphate group to glutamate to form L-glutamate 5-phosphate.</text>
</comment>
<feature type="binding site" evidence="8">
    <location>
        <position position="26"/>
    </location>
    <ligand>
        <name>ATP</name>
        <dbReference type="ChEBI" id="CHEBI:30616"/>
    </ligand>
</feature>
<dbReference type="OrthoDB" id="9804434at2"/>
<keyword evidence="5 8" id="KW-0547">Nucleotide-binding</keyword>
<keyword evidence="11" id="KW-1185">Reference proteome</keyword>
<comment type="similarity">
    <text evidence="8">Belongs to the glutamate 5-kinase family.</text>
</comment>
<dbReference type="PANTHER" id="PTHR43654:SF1">
    <property type="entry name" value="ISOPENTENYL PHOSPHATE KINASE"/>
    <property type="match status" value="1"/>
</dbReference>
<dbReference type="PIRSF" id="PIRSF000729">
    <property type="entry name" value="GK"/>
    <property type="match status" value="1"/>
</dbReference>
<dbReference type="InterPro" id="IPR041739">
    <property type="entry name" value="G5K_ProB"/>
</dbReference>
<feature type="binding site" evidence="8">
    <location>
        <position position="165"/>
    </location>
    <ligand>
        <name>substrate</name>
    </ligand>
</feature>
<dbReference type="STRING" id="317018.AVL63_05590"/>
<evidence type="ECO:0000313" key="11">
    <source>
        <dbReference type="Proteomes" id="UP000054023"/>
    </source>
</evidence>
<evidence type="ECO:0000256" key="1">
    <source>
        <dbReference type="ARBA" id="ARBA00022490"/>
    </source>
</evidence>
<evidence type="ECO:0000256" key="4">
    <source>
        <dbReference type="ARBA" id="ARBA00022679"/>
    </source>
</evidence>
<dbReference type="FunFam" id="3.40.1160.10:FF:000006">
    <property type="entry name" value="Glutamate 5-kinase"/>
    <property type="match status" value="1"/>
</dbReference>
<protein>
    <recommendedName>
        <fullName evidence="8">Glutamate 5-kinase</fullName>
        <ecNumber evidence="8">2.7.2.11</ecNumber>
    </recommendedName>
    <alternativeName>
        <fullName evidence="8">Gamma-glutamyl kinase</fullName>
        <shortName evidence="8">GK</shortName>
    </alternativeName>
</protein>
<dbReference type="Gene3D" id="3.40.1160.10">
    <property type="entry name" value="Acetylglutamate kinase-like"/>
    <property type="match status" value="1"/>
</dbReference>
<dbReference type="SUPFAM" id="SSF53633">
    <property type="entry name" value="Carbamate kinase-like"/>
    <property type="match status" value="1"/>
</dbReference>
<name>A0A0W8IDH1_9MICC</name>
<dbReference type="AlphaFoldDB" id="A0A0W8IDH1"/>
<keyword evidence="4 8" id="KW-0808">Transferase</keyword>
<dbReference type="SUPFAM" id="SSF88697">
    <property type="entry name" value="PUA domain-like"/>
    <property type="match status" value="1"/>
</dbReference>
<comment type="pathway">
    <text evidence="8">Amino-acid biosynthesis; L-proline biosynthesis; L-glutamate 5-semialdehyde from L-glutamate: step 1/2.</text>
</comment>
<gene>
    <name evidence="8" type="primary">proB</name>
    <name evidence="10" type="ORF">AVL63_05590</name>
</gene>
<dbReference type="PRINTS" id="PR00474">
    <property type="entry name" value="GLU5KINASE"/>
</dbReference>
<evidence type="ECO:0000313" key="10">
    <source>
        <dbReference type="EMBL" id="KUG57976.1"/>
    </source>
</evidence>
<feature type="binding site" evidence="8">
    <location>
        <position position="66"/>
    </location>
    <ligand>
        <name>substrate</name>
    </ligand>
</feature>
<dbReference type="SMART" id="SM00359">
    <property type="entry name" value="PUA"/>
    <property type="match status" value="1"/>
</dbReference>
<evidence type="ECO:0000256" key="6">
    <source>
        <dbReference type="ARBA" id="ARBA00022777"/>
    </source>
</evidence>
<dbReference type="InterPro" id="IPR036393">
    <property type="entry name" value="AceGlu_kinase-like_sf"/>
</dbReference>
<dbReference type="EC" id="2.7.2.11" evidence="8"/>
<dbReference type="GO" id="GO:0004349">
    <property type="term" value="F:glutamate 5-kinase activity"/>
    <property type="evidence" value="ECO:0007669"/>
    <property type="project" value="UniProtKB-UniRule"/>
</dbReference>
<comment type="subcellular location">
    <subcellularLocation>
        <location evidence="8">Cytoplasm</location>
    </subcellularLocation>
</comment>
<comment type="catalytic activity">
    <reaction evidence="8">
        <text>L-glutamate + ATP = L-glutamyl 5-phosphate + ADP</text>
        <dbReference type="Rhea" id="RHEA:14877"/>
        <dbReference type="ChEBI" id="CHEBI:29985"/>
        <dbReference type="ChEBI" id="CHEBI:30616"/>
        <dbReference type="ChEBI" id="CHEBI:58274"/>
        <dbReference type="ChEBI" id="CHEBI:456216"/>
        <dbReference type="EC" id="2.7.2.11"/>
    </reaction>
</comment>
<dbReference type="InterPro" id="IPR001057">
    <property type="entry name" value="Glu/AcGlu_kinase"/>
</dbReference>
<dbReference type="InterPro" id="IPR015947">
    <property type="entry name" value="PUA-like_sf"/>
</dbReference>
<dbReference type="CDD" id="cd04242">
    <property type="entry name" value="AAK_G5K_ProB"/>
    <property type="match status" value="1"/>
</dbReference>
<dbReference type="InterPro" id="IPR001048">
    <property type="entry name" value="Asp/Glu/Uridylate_kinase"/>
</dbReference>
<organism evidence="10 11">
    <name type="scientific">Nesterenkonia jeotgali</name>
    <dbReference type="NCBI Taxonomy" id="317018"/>
    <lineage>
        <taxon>Bacteria</taxon>
        <taxon>Bacillati</taxon>
        <taxon>Actinomycetota</taxon>
        <taxon>Actinomycetes</taxon>
        <taxon>Micrococcales</taxon>
        <taxon>Micrococcaceae</taxon>
        <taxon>Nesterenkonia</taxon>
    </lineage>
</organism>
<dbReference type="InterPro" id="IPR005715">
    <property type="entry name" value="Glu_5kinase/COase_Synthase"/>
</dbReference>